<evidence type="ECO:0000313" key="2">
    <source>
        <dbReference type="Proteomes" id="UP001162480"/>
    </source>
</evidence>
<protein>
    <submittedName>
        <fullName evidence="1">Uncharacterized protein</fullName>
    </submittedName>
</protein>
<evidence type="ECO:0000313" key="1">
    <source>
        <dbReference type="EMBL" id="CAI9740621.1"/>
    </source>
</evidence>
<sequence length="80" mass="8661">MFVFGNIRCIAVHSHRDNGAFAKGTLEETTCNYHVHIPLFLHQTSDVKQHSDDTTHTGENDGCGGEGIANGRVRIVVAVG</sequence>
<name>A0AA36BVN3_OCTVU</name>
<dbReference type="EMBL" id="OX597838">
    <property type="protein sequence ID" value="CAI9740621.1"/>
    <property type="molecule type" value="Genomic_DNA"/>
</dbReference>
<proteinExistence type="predicted"/>
<keyword evidence="2" id="KW-1185">Reference proteome</keyword>
<dbReference type="AlphaFoldDB" id="A0AA36BVN3"/>
<accession>A0AA36BVN3</accession>
<reference evidence="1" key="1">
    <citation type="submission" date="2023-08" db="EMBL/GenBank/DDBJ databases">
        <authorList>
            <person name="Alioto T."/>
            <person name="Alioto T."/>
            <person name="Gomez Garrido J."/>
        </authorList>
    </citation>
    <scope>NUCLEOTIDE SEQUENCE</scope>
</reference>
<organism evidence="1 2">
    <name type="scientific">Octopus vulgaris</name>
    <name type="common">Common octopus</name>
    <dbReference type="NCBI Taxonomy" id="6645"/>
    <lineage>
        <taxon>Eukaryota</taxon>
        <taxon>Metazoa</taxon>
        <taxon>Spiralia</taxon>
        <taxon>Lophotrochozoa</taxon>
        <taxon>Mollusca</taxon>
        <taxon>Cephalopoda</taxon>
        <taxon>Coleoidea</taxon>
        <taxon>Octopodiformes</taxon>
        <taxon>Octopoda</taxon>
        <taxon>Incirrata</taxon>
        <taxon>Octopodidae</taxon>
        <taxon>Octopus</taxon>
    </lineage>
</organism>
<gene>
    <name evidence="1" type="ORF">OCTVUL_1B000540</name>
</gene>
<dbReference type="Proteomes" id="UP001162480">
    <property type="component" value="Chromosome 25"/>
</dbReference>